<keyword evidence="4" id="KW-0548">Nucleotidyltransferase</keyword>
<dbReference type="Pfam" id="PF12627">
    <property type="entry name" value="PolyA_pol_RNAbd"/>
    <property type="match status" value="1"/>
</dbReference>
<reference evidence="11 12" key="1">
    <citation type="submission" date="2018-03" db="EMBL/GenBank/DDBJ databases">
        <title>Genomic Encyclopedia of Archaeal and Bacterial Type Strains, Phase II (KMG-II): from individual species to whole genera.</title>
        <authorList>
            <person name="Goeker M."/>
        </authorList>
    </citation>
    <scope>NUCLEOTIDE SEQUENCE [LARGE SCALE GENOMIC DNA]</scope>
    <source>
        <strain evidence="11 12">DSM 100212</strain>
    </source>
</reference>
<dbReference type="PANTHER" id="PTHR46173">
    <property type="entry name" value="CCA TRNA NUCLEOTIDYLTRANSFERASE 1, MITOCHONDRIAL"/>
    <property type="match status" value="1"/>
</dbReference>
<evidence type="ECO:0000259" key="10">
    <source>
        <dbReference type="Pfam" id="PF12627"/>
    </source>
</evidence>
<dbReference type="SUPFAM" id="SSF81891">
    <property type="entry name" value="Poly A polymerase C-terminal region-like"/>
    <property type="match status" value="1"/>
</dbReference>
<dbReference type="EMBL" id="PVTQ01000003">
    <property type="protein sequence ID" value="PRY91634.1"/>
    <property type="molecule type" value="Genomic_DNA"/>
</dbReference>
<sequence>MQVTGEWLTRDETQAVCAALVDAGYQAWFVGGCVRNALIGAPVDDIDICTDARPETVIELSKAAGLKPVPTGIDHGTITVVSGGIPHEVTTFRRDVETDGRHAVVAFSDTMDEDAARRDFTMNALYADRTGGLADPLDGLPDLEARHVRFIGDPQQRIREDYLRILRFFRFSAWYGDPALGMDAEGLAACATLSDGIETLAAERIGAEMTKLLRATDPAPAVAAMAQSGVLLQVLPAADHTALAPLVHLEAQAGQDPDPMLRLASLGGQDVADRLRLSKADAKRLDALRTWALEGQPPHEVGYRLGADIGARAVVLRAAMMGQPVNSTDLDSVAKGAAAQFPVKAADLMPEYTGAQLGLRLKTLEKRWIEAQFTPSKQDLLNAPD</sequence>
<comment type="similarity">
    <text evidence="8">Belongs to the tRNA nucleotidyltransferase/poly(A) polymerase family.</text>
</comment>
<dbReference type="Gene3D" id="1.10.3090.10">
    <property type="entry name" value="cca-adding enzyme, domain 2"/>
    <property type="match status" value="1"/>
</dbReference>
<dbReference type="GO" id="GO:0000166">
    <property type="term" value="F:nucleotide binding"/>
    <property type="evidence" value="ECO:0007669"/>
    <property type="project" value="UniProtKB-KW"/>
</dbReference>
<evidence type="ECO:0000256" key="8">
    <source>
        <dbReference type="RuleBase" id="RU003953"/>
    </source>
</evidence>
<keyword evidence="2 8" id="KW-0808">Transferase</keyword>
<evidence type="ECO:0000256" key="4">
    <source>
        <dbReference type="ARBA" id="ARBA00022695"/>
    </source>
</evidence>
<dbReference type="Pfam" id="PF01743">
    <property type="entry name" value="PolyA_pol"/>
    <property type="match status" value="1"/>
</dbReference>
<protein>
    <submittedName>
        <fullName evidence="11">Poly(A) polymerase</fullName>
    </submittedName>
</protein>
<gene>
    <name evidence="11" type="ORF">CLV74_103219</name>
</gene>
<comment type="caution">
    <text evidence="11">The sequence shown here is derived from an EMBL/GenBank/DDBJ whole genome shotgun (WGS) entry which is preliminary data.</text>
</comment>
<dbReference type="InterPro" id="IPR050264">
    <property type="entry name" value="Bact_CCA-adding_enz_type3_sf"/>
</dbReference>
<dbReference type="InterPro" id="IPR032828">
    <property type="entry name" value="PolyA_RNA-bd"/>
</dbReference>
<organism evidence="11 12">
    <name type="scientific">Donghicola tyrosinivorans</name>
    <dbReference type="NCBI Taxonomy" id="1652492"/>
    <lineage>
        <taxon>Bacteria</taxon>
        <taxon>Pseudomonadati</taxon>
        <taxon>Pseudomonadota</taxon>
        <taxon>Alphaproteobacteria</taxon>
        <taxon>Rhodobacterales</taxon>
        <taxon>Roseobacteraceae</taxon>
        <taxon>Donghicola</taxon>
    </lineage>
</organism>
<evidence type="ECO:0000256" key="2">
    <source>
        <dbReference type="ARBA" id="ARBA00022679"/>
    </source>
</evidence>
<dbReference type="InterPro" id="IPR002646">
    <property type="entry name" value="PolA_pol_head_dom"/>
</dbReference>
<dbReference type="GO" id="GO:0046872">
    <property type="term" value="F:metal ion binding"/>
    <property type="evidence" value="ECO:0007669"/>
    <property type="project" value="UniProtKB-KW"/>
</dbReference>
<feature type="domain" description="Poly A polymerase head" evidence="9">
    <location>
        <begin position="27"/>
        <end position="149"/>
    </location>
</feature>
<dbReference type="GO" id="GO:0016779">
    <property type="term" value="F:nucleotidyltransferase activity"/>
    <property type="evidence" value="ECO:0007669"/>
    <property type="project" value="UniProtKB-KW"/>
</dbReference>
<keyword evidence="12" id="KW-1185">Reference proteome</keyword>
<accession>A0A2T0WYG1</accession>
<dbReference type="Proteomes" id="UP000238392">
    <property type="component" value="Unassembled WGS sequence"/>
</dbReference>
<keyword evidence="5" id="KW-0479">Metal-binding</keyword>
<proteinExistence type="inferred from homology"/>
<comment type="cofactor">
    <cofactor evidence="1">
        <name>Mg(2+)</name>
        <dbReference type="ChEBI" id="CHEBI:18420"/>
    </cofactor>
</comment>
<dbReference type="Gene3D" id="3.30.460.10">
    <property type="entry name" value="Beta Polymerase, domain 2"/>
    <property type="match status" value="1"/>
</dbReference>
<evidence type="ECO:0000256" key="3">
    <source>
        <dbReference type="ARBA" id="ARBA00022694"/>
    </source>
</evidence>
<evidence type="ECO:0000256" key="7">
    <source>
        <dbReference type="ARBA" id="ARBA00022842"/>
    </source>
</evidence>
<keyword evidence="7" id="KW-0460">Magnesium</keyword>
<dbReference type="GO" id="GO:0008033">
    <property type="term" value="P:tRNA processing"/>
    <property type="evidence" value="ECO:0007669"/>
    <property type="project" value="UniProtKB-KW"/>
</dbReference>
<dbReference type="GO" id="GO:0000049">
    <property type="term" value="F:tRNA binding"/>
    <property type="evidence" value="ECO:0007669"/>
    <property type="project" value="TreeGrafter"/>
</dbReference>
<dbReference type="OrthoDB" id="9805698at2"/>
<evidence type="ECO:0000313" key="11">
    <source>
        <dbReference type="EMBL" id="PRY91634.1"/>
    </source>
</evidence>
<keyword evidence="6" id="KW-0547">Nucleotide-binding</keyword>
<name>A0A2T0WYG1_9RHOB</name>
<evidence type="ECO:0000313" key="12">
    <source>
        <dbReference type="Proteomes" id="UP000238392"/>
    </source>
</evidence>
<evidence type="ECO:0000256" key="5">
    <source>
        <dbReference type="ARBA" id="ARBA00022723"/>
    </source>
</evidence>
<evidence type="ECO:0000256" key="6">
    <source>
        <dbReference type="ARBA" id="ARBA00022741"/>
    </source>
</evidence>
<keyword evidence="8" id="KW-0694">RNA-binding</keyword>
<dbReference type="PANTHER" id="PTHR46173:SF1">
    <property type="entry name" value="CCA TRNA NUCLEOTIDYLTRANSFERASE 1, MITOCHONDRIAL"/>
    <property type="match status" value="1"/>
</dbReference>
<feature type="domain" description="tRNA nucleotidyltransferase/poly(A) polymerase RNA and SrmB- binding" evidence="10">
    <location>
        <begin position="183"/>
        <end position="239"/>
    </location>
</feature>
<dbReference type="SUPFAM" id="SSF81301">
    <property type="entry name" value="Nucleotidyltransferase"/>
    <property type="match status" value="1"/>
</dbReference>
<evidence type="ECO:0000256" key="1">
    <source>
        <dbReference type="ARBA" id="ARBA00001946"/>
    </source>
</evidence>
<dbReference type="InterPro" id="IPR043519">
    <property type="entry name" value="NT_sf"/>
</dbReference>
<dbReference type="RefSeq" id="WP_106263301.1">
    <property type="nucleotide sequence ID" value="NZ_PVTQ01000003.1"/>
</dbReference>
<dbReference type="AlphaFoldDB" id="A0A2T0WYG1"/>
<keyword evidence="3" id="KW-0819">tRNA processing</keyword>
<dbReference type="CDD" id="cd05398">
    <property type="entry name" value="NT_ClassII-CCAase"/>
    <property type="match status" value="1"/>
</dbReference>
<evidence type="ECO:0000259" key="9">
    <source>
        <dbReference type="Pfam" id="PF01743"/>
    </source>
</evidence>